<sequence length="49" mass="5616">MYQRMLVPLDGSELAEVVFPYVKELAERLDIEVVFLHVNALEEHGFATP</sequence>
<comment type="caution">
    <text evidence="2">The sequence shown here is derived from an EMBL/GenBank/DDBJ whole genome shotgun (WGS) entry which is preliminary data.</text>
</comment>
<dbReference type="SUPFAM" id="SSF52402">
    <property type="entry name" value="Adenine nucleotide alpha hydrolases-like"/>
    <property type="match status" value="1"/>
</dbReference>
<protein>
    <recommendedName>
        <fullName evidence="1">UspA domain-containing protein</fullName>
    </recommendedName>
</protein>
<gene>
    <name evidence="2" type="ORF">S06H3_43927</name>
</gene>
<name>X1PX36_9ZZZZ</name>
<organism evidence="2">
    <name type="scientific">marine sediment metagenome</name>
    <dbReference type="NCBI Taxonomy" id="412755"/>
    <lineage>
        <taxon>unclassified sequences</taxon>
        <taxon>metagenomes</taxon>
        <taxon>ecological metagenomes</taxon>
    </lineage>
</organism>
<dbReference type="InterPro" id="IPR006016">
    <property type="entry name" value="UspA"/>
</dbReference>
<proteinExistence type="predicted"/>
<evidence type="ECO:0000259" key="1">
    <source>
        <dbReference type="Pfam" id="PF00582"/>
    </source>
</evidence>
<feature type="domain" description="UspA" evidence="1">
    <location>
        <begin position="1"/>
        <end position="42"/>
    </location>
</feature>
<dbReference type="EMBL" id="BARV01027281">
    <property type="protein sequence ID" value="GAI35504.1"/>
    <property type="molecule type" value="Genomic_DNA"/>
</dbReference>
<dbReference type="AlphaFoldDB" id="X1PX36"/>
<reference evidence="2" key="1">
    <citation type="journal article" date="2014" name="Front. Microbiol.">
        <title>High frequency of phylogenetically diverse reductive dehalogenase-homologous genes in deep subseafloor sedimentary metagenomes.</title>
        <authorList>
            <person name="Kawai M."/>
            <person name="Futagami T."/>
            <person name="Toyoda A."/>
            <person name="Takaki Y."/>
            <person name="Nishi S."/>
            <person name="Hori S."/>
            <person name="Arai W."/>
            <person name="Tsubouchi T."/>
            <person name="Morono Y."/>
            <person name="Uchiyama I."/>
            <person name="Ito T."/>
            <person name="Fujiyama A."/>
            <person name="Inagaki F."/>
            <person name="Takami H."/>
        </authorList>
    </citation>
    <scope>NUCLEOTIDE SEQUENCE</scope>
    <source>
        <strain evidence="2">Expedition CK06-06</strain>
    </source>
</reference>
<dbReference type="Pfam" id="PF00582">
    <property type="entry name" value="Usp"/>
    <property type="match status" value="1"/>
</dbReference>
<evidence type="ECO:0000313" key="2">
    <source>
        <dbReference type="EMBL" id="GAI35504.1"/>
    </source>
</evidence>
<dbReference type="Gene3D" id="3.40.50.620">
    <property type="entry name" value="HUPs"/>
    <property type="match status" value="1"/>
</dbReference>
<accession>X1PX36</accession>
<dbReference type="InterPro" id="IPR014729">
    <property type="entry name" value="Rossmann-like_a/b/a_fold"/>
</dbReference>